<feature type="domain" description="4Fe-4S ferredoxin-type" evidence="5">
    <location>
        <begin position="294"/>
        <end position="323"/>
    </location>
</feature>
<reference evidence="6" key="1">
    <citation type="journal article" date="2021" name="Environ. Microbiol.">
        <title>Genomic characterization of three novel Desulfobacterota classes expand the metabolic and phylogenetic diversity of the phylum.</title>
        <authorList>
            <person name="Murphy C.L."/>
            <person name="Biggerstaff J."/>
            <person name="Eichhorn A."/>
            <person name="Ewing E."/>
            <person name="Shahan R."/>
            <person name="Soriano D."/>
            <person name="Stewart S."/>
            <person name="VanMol K."/>
            <person name="Walker R."/>
            <person name="Walters P."/>
            <person name="Elshahed M.S."/>
            <person name="Youssef N.H."/>
        </authorList>
    </citation>
    <scope>NUCLEOTIDE SEQUENCE</scope>
    <source>
        <strain evidence="6">Zod_Metabat.24</strain>
    </source>
</reference>
<keyword evidence="1" id="KW-0004">4Fe-4S</keyword>
<dbReference type="GO" id="GO:0051539">
    <property type="term" value="F:4 iron, 4 sulfur cluster binding"/>
    <property type="evidence" value="ECO:0007669"/>
    <property type="project" value="UniProtKB-KW"/>
</dbReference>
<evidence type="ECO:0000313" key="6">
    <source>
        <dbReference type="EMBL" id="MBN1573156.1"/>
    </source>
</evidence>
<evidence type="ECO:0000256" key="4">
    <source>
        <dbReference type="ARBA" id="ARBA00023014"/>
    </source>
</evidence>
<accession>A0A9D8KDU5</accession>
<dbReference type="EMBL" id="JAFGIX010000040">
    <property type="protein sequence ID" value="MBN1573156.1"/>
    <property type="molecule type" value="Genomic_DNA"/>
</dbReference>
<dbReference type="PANTHER" id="PTHR43687:SF1">
    <property type="entry name" value="FERREDOXIN III"/>
    <property type="match status" value="1"/>
</dbReference>
<dbReference type="AlphaFoldDB" id="A0A9D8KDU5"/>
<organism evidence="6 7">
    <name type="scientific">Candidatus Zymogenus saltonus</name>
    <dbReference type="NCBI Taxonomy" id="2844893"/>
    <lineage>
        <taxon>Bacteria</taxon>
        <taxon>Deltaproteobacteria</taxon>
        <taxon>Candidatus Zymogenia</taxon>
        <taxon>Candidatus Zymogeniales</taxon>
        <taxon>Candidatus Zymogenaceae</taxon>
        <taxon>Candidatus Zymogenus</taxon>
    </lineage>
</organism>
<dbReference type="Gene3D" id="3.30.70.20">
    <property type="match status" value="1"/>
</dbReference>
<dbReference type="GO" id="GO:0046872">
    <property type="term" value="F:metal ion binding"/>
    <property type="evidence" value="ECO:0007669"/>
    <property type="project" value="UniProtKB-KW"/>
</dbReference>
<evidence type="ECO:0000256" key="1">
    <source>
        <dbReference type="ARBA" id="ARBA00022485"/>
    </source>
</evidence>
<dbReference type="PROSITE" id="PS51379">
    <property type="entry name" value="4FE4S_FER_2"/>
    <property type="match status" value="2"/>
</dbReference>
<comment type="caution">
    <text evidence="6">The sequence shown here is derived from an EMBL/GenBank/DDBJ whole genome shotgun (WGS) entry which is preliminary data.</text>
</comment>
<reference evidence="6" key="2">
    <citation type="submission" date="2021-01" db="EMBL/GenBank/DDBJ databases">
        <authorList>
            <person name="Hahn C.R."/>
            <person name="Youssef N.H."/>
            <person name="Elshahed M."/>
        </authorList>
    </citation>
    <scope>NUCLEOTIDE SEQUENCE</scope>
    <source>
        <strain evidence="6">Zod_Metabat.24</strain>
    </source>
</reference>
<protein>
    <submittedName>
        <fullName evidence="6">4Fe-4S binding protein</fullName>
    </submittedName>
</protein>
<dbReference type="SUPFAM" id="SSF54862">
    <property type="entry name" value="4Fe-4S ferredoxins"/>
    <property type="match status" value="1"/>
</dbReference>
<dbReference type="InterPro" id="IPR017896">
    <property type="entry name" value="4Fe4S_Fe-S-bd"/>
</dbReference>
<keyword evidence="2" id="KW-0479">Metal-binding</keyword>
<dbReference type="Pfam" id="PF14697">
    <property type="entry name" value="Fer4_21"/>
    <property type="match status" value="1"/>
</dbReference>
<gene>
    <name evidence="6" type="ORF">JW984_08170</name>
</gene>
<dbReference type="InterPro" id="IPR017900">
    <property type="entry name" value="4Fe4S_Fe_S_CS"/>
</dbReference>
<sequence>MTEEKSIYEQMSDRIMTSGSKMIPQLFEFIANKEEAILLMATPGTAEELSEKIGKDKETTQKMLDELFHKGLIFKSKKETGTIYRMCRDLVQFHDATILWPEAPKSYHDMWLKYMNEEWPGYAKIVEQVIKDPFTRIVPIGETITPESKIEAIDDVMTILDNARRFAVTNCTCRTIDGKCGAPLEVCLQVDKSADYSIERGTGRELTRDEAKALIRKADDDGLVHVIMNSKSKQNFICNCCSDCCQTLPIFINEGVKIVAPSRFSARVDADLCTGCESCIERCFFGALAMTEDLTAAVDPEKCMGCGLCVPVCPAEAIELYETRESESIPA</sequence>
<dbReference type="Proteomes" id="UP000809273">
    <property type="component" value="Unassembled WGS sequence"/>
</dbReference>
<evidence type="ECO:0000313" key="7">
    <source>
        <dbReference type="Proteomes" id="UP000809273"/>
    </source>
</evidence>
<evidence type="ECO:0000256" key="2">
    <source>
        <dbReference type="ARBA" id="ARBA00022723"/>
    </source>
</evidence>
<dbReference type="PANTHER" id="PTHR43687">
    <property type="entry name" value="ADENYLYLSULFATE REDUCTASE, BETA SUBUNIT"/>
    <property type="match status" value="1"/>
</dbReference>
<evidence type="ECO:0000259" key="5">
    <source>
        <dbReference type="PROSITE" id="PS51379"/>
    </source>
</evidence>
<keyword evidence="4" id="KW-0411">Iron-sulfur</keyword>
<keyword evidence="3" id="KW-0408">Iron</keyword>
<dbReference type="InterPro" id="IPR050572">
    <property type="entry name" value="Fe-S_Ferredoxin"/>
</dbReference>
<proteinExistence type="predicted"/>
<feature type="domain" description="4Fe-4S ferredoxin-type" evidence="5">
    <location>
        <begin position="264"/>
        <end position="293"/>
    </location>
</feature>
<evidence type="ECO:0000256" key="3">
    <source>
        <dbReference type="ARBA" id="ARBA00023004"/>
    </source>
</evidence>
<name>A0A9D8KDU5_9DELT</name>
<dbReference type="PROSITE" id="PS00198">
    <property type="entry name" value="4FE4S_FER_1"/>
    <property type="match status" value="1"/>
</dbReference>